<dbReference type="Pfam" id="PF19578">
    <property type="entry name" value="DUF6090"/>
    <property type="match status" value="1"/>
</dbReference>
<dbReference type="Proteomes" id="UP000241507">
    <property type="component" value="Chromosome"/>
</dbReference>
<keyword evidence="2" id="KW-1133">Transmembrane helix</keyword>
<dbReference type="InterPro" id="IPR045749">
    <property type="entry name" value="DUF6090"/>
</dbReference>
<reference evidence="4" key="1">
    <citation type="submission" date="2018-03" db="EMBL/GenBank/DDBJ databases">
        <title>Gramella fulva sp. nov., isolated from a dry surface of tidal flat.</title>
        <authorList>
            <person name="Hwang S.H."/>
            <person name="Hwang W.M."/>
            <person name="Kang K."/>
            <person name="Ahn T.-Y."/>
        </authorList>
    </citation>
    <scope>NUCLEOTIDE SEQUENCE [LARGE SCALE GENOMIC DNA]</scope>
    <source>
        <strain evidence="4">SH35</strain>
    </source>
</reference>
<keyword evidence="2" id="KW-0812">Transmembrane</keyword>
<dbReference type="AlphaFoldDB" id="A0A2R3Z5A3"/>
<feature type="transmembrane region" description="Helical" evidence="2">
    <location>
        <begin position="21"/>
        <end position="42"/>
    </location>
</feature>
<keyword evidence="2" id="KW-0472">Membrane</keyword>
<evidence type="ECO:0000256" key="1">
    <source>
        <dbReference type="SAM" id="Coils"/>
    </source>
</evidence>
<evidence type="ECO:0000313" key="4">
    <source>
        <dbReference type="Proteomes" id="UP000241507"/>
    </source>
</evidence>
<gene>
    <name evidence="3" type="ORF">C7S20_09115</name>
</gene>
<organism evidence="3 4">
    <name type="scientific">Christiangramia fulva</name>
    <dbReference type="NCBI Taxonomy" id="2126553"/>
    <lineage>
        <taxon>Bacteria</taxon>
        <taxon>Pseudomonadati</taxon>
        <taxon>Bacteroidota</taxon>
        <taxon>Flavobacteriia</taxon>
        <taxon>Flavobacteriales</taxon>
        <taxon>Flavobacteriaceae</taxon>
        <taxon>Christiangramia</taxon>
    </lineage>
</organism>
<proteinExistence type="predicted"/>
<sequence>MVNFLRNYRKSLLPGNRFTRYILYAIGEIILVVIGILIALQVNNWNEARKNSQEETVILKNLQDNLIQAKEQSENYISSDEKLKKLLITVLNLDDKNLPLDSISDKTFYTALWGIGPDTPIINTYTDLKNSDRLGLIKNQQLREKFTDLETSIAELKSMLDDRLFVHQLRIDDIAENEVNFVRYLNSRLPDINMAEEPENDYGSLLKKQRVRNLFAIKLYMTLQVLDLRKNLDNQIAQLEEAIQTELNLKAKSP</sequence>
<dbReference type="OrthoDB" id="1433003at2"/>
<dbReference type="KEGG" id="grs:C7S20_09115"/>
<keyword evidence="4" id="KW-1185">Reference proteome</keyword>
<protein>
    <submittedName>
        <fullName evidence="3">Uncharacterized protein</fullName>
    </submittedName>
</protein>
<name>A0A2R3Z5A3_9FLAO</name>
<keyword evidence="1" id="KW-0175">Coiled coil</keyword>
<evidence type="ECO:0000256" key="2">
    <source>
        <dbReference type="SAM" id="Phobius"/>
    </source>
</evidence>
<feature type="coiled-coil region" evidence="1">
    <location>
        <begin position="52"/>
        <end position="79"/>
    </location>
</feature>
<dbReference type="EMBL" id="CP028136">
    <property type="protein sequence ID" value="AVR45418.1"/>
    <property type="molecule type" value="Genomic_DNA"/>
</dbReference>
<dbReference type="RefSeq" id="WP_107012196.1">
    <property type="nucleotide sequence ID" value="NZ_CP028136.1"/>
</dbReference>
<accession>A0A2R3Z5A3</accession>
<evidence type="ECO:0000313" key="3">
    <source>
        <dbReference type="EMBL" id="AVR45418.1"/>
    </source>
</evidence>